<dbReference type="EMBL" id="CP036401">
    <property type="protein sequence ID" value="QBH99640.1"/>
    <property type="molecule type" value="Genomic_DNA"/>
</dbReference>
<dbReference type="GO" id="GO:0003677">
    <property type="term" value="F:DNA binding"/>
    <property type="evidence" value="ECO:0007669"/>
    <property type="project" value="UniProtKB-UniRule"/>
</dbReference>
<dbReference type="Proteomes" id="UP000628442">
    <property type="component" value="Unassembled WGS sequence"/>
</dbReference>
<evidence type="ECO:0000313" key="9">
    <source>
        <dbReference type="Proteomes" id="UP000628442"/>
    </source>
</evidence>
<accession>A0A411WS79</accession>
<evidence type="ECO:0000313" key="6">
    <source>
        <dbReference type="EMBL" id="GGY46434.1"/>
    </source>
</evidence>
<organism evidence="6 9">
    <name type="scientific">Pseudoduganella albidiflava</name>
    <dbReference type="NCBI Taxonomy" id="321983"/>
    <lineage>
        <taxon>Bacteria</taxon>
        <taxon>Pseudomonadati</taxon>
        <taxon>Pseudomonadota</taxon>
        <taxon>Betaproteobacteria</taxon>
        <taxon>Burkholderiales</taxon>
        <taxon>Oxalobacteraceae</taxon>
        <taxon>Telluria group</taxon>
        <taxon>Pseudoduganella</taxon>
    </lineage>
</organism>
<proteinExistence type="predicted"/>
<evidence type="ECO:0000256" key="4">
    <source>
        <dbReference type="PROSITE-ProRule" id="PRU00335"/>
    </source>
</evidence>
<dbReference type="SUPFAM" id="SSF48498">
    <property type="entry name" value="Tetracyclin repressor-like, C-terminal domain"/>
    <property type="match status" value="1"/>
</dbReference>
<sequence length="204" mass="21307">MRYDADHKQSTRARIVESAAKVLRRDGIATTGVASLMAEAGLTNGAFYAHFDSKEALVAEAVVAALQETGAVFARKIREAAPGQGLDALVNHYLDPRHVTYPERGCAVAALGPELARRPDATRAFVGQAIDELVAIFADALPAGHRDAMAVARAVFASLVGTIQLARTCDPSLIPVVLEAGAIAARTIGQLPGAESQPAQAKVS</sequence>
<reference evidence="7 8" key="2">
    <citation type="submission" date="2019-02" db="EMBL/GenBank/DDBJ databases">
        <title>Draft Genome Sequences of Six Type Strains of the Genus Massilia.</title>
        <authorList>
            <person name="Miess H."/>
            <person name="Frediansyhah A."/>
            <person name="Gross H."/>
        </authorList>
    </citation>
    <scope>NUCLEOTIDE SEQUENCE [LARGE SCALE GENOMIC DNA]</scope>
    <source>
        <strain evidence="7 8">DSM 17472</strain>
    </source>
</reference>
<feature type="DNA-binding region" description="H-T-H motif" evidence="4">
    <location>
        <begin position="32"/>
        <end position="51"/>
    </location>
</feature>
<keyword evidence="8" id="KW-1185">Reference proteome</keyword>
<dbReference type="PANTHER" id="PTHR47506:SF7">
    <property type="entry name" value="TRANSCRIPTIONAL REGULATORY PROTEIN"/>
    <property type="match status" value="1"/>
</dbReference>
<keyword evidence="1" id="KW-0805">Transcription regulation</keyword>
<dbReference type="RefSeq" id="WP_131143794.1">
    <property type="nucleotide sequence ID" value="NZ_BMWV01000006.1"/>
</dbReference>
<dbReference type="EMBL" id="BMWV01000006">
    <property type="protein sequence ID" value="GGY46434.1"/>
    <property type="molecule type" value="Genomic_DNA"/>
</dbReference>
<dbReference type="SUPFAM" id="SSF46689">
    <property type="entry name" value="Homeodomain-like"/>
    <property type="match status" value="1"/>
</dbReference>
<dbReference type="PANTHER" id="PTHR47506">
    <property type="entry name" value="TRANSCRIPTIONAL REGULATORY PROTEIN"/>
    <property type="match status" value="1"/>
</dbReference>
<evidence type="ECO:0000256" key="3">
    <source>
        <dbReference type="ARBA" id="ARBA00023163"/>
    </source>
</evidence>
<dbReference type="PRINTS" id="PR00455">
    <property type="entry name" value="HTHTETR"/>
</dbReference>
<dbReference type="AlphaFoldDB" id="A0A411WS79"/>
<dbReference type="Gene3D" id="1.10.10.60">
    <property type="entry name" value="Homeodomain-like"/>
    <property type="match status" value="1"/>
</dbReference>
<dbReference type="InterPro" id="IPR009057">
    <property type="entry name" value="Homeodomain-like_sf"/>
</dbReference>
<dbReference type="Gene3D" id="1.10.357.10">
    <property type="entry name" value="Tetracycline Repressor, domain 2"/>
    <property type="match status" value="1"/>
</dbReference>
<reference evidence="6" key="3">
    <citation type="submission" date="2022-12" db="EMBL/GenBank/DDBJ databases">
        <authorList>
            <person name="Sun Q."/>
            <person name="Kim S."/>
        </authorList>
    </citation>
    <scope>NUCLEOTIDE SEQUENCE</scope>
    <source>
        <strain evidence="6">KCTC 12343</strain>
    </source>
</reference>
<gene>
    <name evidence="7" type="ORF">EYF70_01345</name>
    <name evidence="6" type="ORF">GCM10007387_30710</name>
</gene>
<feature type="domain" description="HTH tetR-type" evidence="5">
    <location>
        <begin position="9"/>
        <end position="69"/>
    </location>
</feature>
<dbReference type="Pfam" id="PF00440">
    <property type="entry name" value="TetR_N"/>
    <property type="match status" value="1"/>
</dbReference>
<evidence type="ECO:0000256" key="1">
    <source>
        <dbReference type="ARBA" id="ARBA00023015"/>
    </source>
</evidence>
<dbReference type="Proteomes" id="UP000292307">
    <property type="component" value="Chromosome"/>
</dbReference>
<dbReference type="InterPro" id="IPR036271">
    <property type="entry name" value="Tet_transcr_reg_TetR-rel_C_sf"/>
</dbReference>
<dbReference type="PROSITE" id="PS50977">
    <property type="entry name" value="HTH_TETR_2"/>
    <property type="match status" value="1"/>
</dbReference>
<keyword evidence="3" id="KW-0804">Transcription</keyword>
<reference evidence="6" key="1">
    <citation type="journal article" date="2014" name="Int. J. Syst. Evol. Microbiol.">
        <title>Complete genome sequence of Corynebacterium casei LMG S-19264T (=DSM 44701T), isolated from a smear-ripened cheese.</title>
        <authorList>
            <consortium name="US DOE Joint Genome Institute (JGI-PGF)"/>
            <person name="Walter F."/>
            <person name="Albersmeier A."/>
            <person name="Kalinowski J."/>
            <person name="Ruckert C."/>
        </authorList>
    </citation>
    <scope>NUCLEOTIDE SEQUENCE</scope>
    <source>
        <strain evidence="6">KCTC 12343</strain>
    </source>
</reference>
<evidence type="ECO:0000259" key="5">
    <source>
        <dbReference type="PROSITE" id="PS50977"/>
    </source>
</evidence>
<name>A0A411WS79_9BURK</name>
<protein>
    <submittedName>
        <fullName evidence="6">TetR family transcriptional regulator</fullName>
    </submittedName>
    <submittedName>
        <fullName evidence="7">TetR/AcrR family transcriptional regulator</fullName>
    </submittedName>
</protein>
<dbReference type="InterPro" id="IPR001647">
    <property type="entry name" value="HTH_TetR"/>
</dbReference>
<evidence type="ECO:0000313" key="8">
    <source>
        <dbReference type="Proteomes" id="UP000292307"/>
    </source>
</evidence>
<evidence type="ECO:0000256" key="2">
    <source>
        <dbReference type="ARBA" id="ARBA00023125"/>
    </source>
</evidence>
<dbReference type="OrthoDB" id="9798857at2"/>
<evidence type="ECO:0000313" key="7">
    <source>
        <dbReference type="EMBL" id="QBH99640.1"/>
    </source>
</evidence>
<keyword evidence="2 4" id="KW-0238">DNA-binding</keyword>